<dbReference type="AlphaFoldDB" id="A0A9P4I7N1"/>
<evidence type="ECO:0000313" key="2">
    <source>
        <dbReference type="EMBL" id="KAF2096711.1"/>
    </source>
</evidence>
<feature type="compositionally biased region" description="Polar residues" evidence="1">
    <location>
        <begin position="1"/>
        <end position="19"/>
    </location>
</feature>
<accession>A0A9P4I7N1</accession>
<organism evidence="2 3">
    <name type="scientific">Rhizodiscina lignyota</name>
    <dbReference type="NCBI Taxonomy" id="1504668"/>
    <lineage>
        <taxon>Eukaryota</taxon>
        <taxon>Fungi</taxon>
        <taxon>Dikarya</taxon>
        <taxon>Ascomycota</taxon>
        <taxon>Pezizomycotina</taxon>
        <taxon>Dothideomycetes</taxon>
        <taxon>Pleosporomycetidae</taxon>
        <taxon>Aulographales</taxon>
        <taxon>Rhizodiscinaceae</taxon>
        <taxon>Rhizodiscina</taxon>
    </lineage>
</organism>
<proteinExistence type="predicted"/>
<evidence type="ECO:0000313" key="3">
    <source>
        <dbReference type="Proteomes" id="UP000799772"/>
    </source>
</evidence>
<protein>
    <submittedName>
        <fullName evidence="2">Uncharacterized protein</fullName>
    </submittedName>
</protein>
<sequence length="196" mass="21764">MAGYASSSTIVSTPRTTAKSMPAGRIRHSERNNVDSEMKSDGVVLRGDGECRTHHVMIKSVPPFQSRPQKHPSGESRYNSAQRVDQSSDPQPRQSLPGKMPSWDLPPLAQKTFQHELYPLHNPAASQQTHEARQVAMRLDARAQDSSTSPSSLRPPPTPRPERLPTPDLDDPPEGMFCDCFEQDFASKSRYCCGHS</sequence>
<comment type="caution">
    <text evidence="2">The sequence shown here is derived from an EMBL/GenBank/DDBJ whole genome shotgun (WGS) entry which is preliminary data.</text>
</comment>
<feature type="region of interest" description="Disordered" evidence="1">
    <location>
        <begin position="1"/>
        <end position="41"/>
    </location>
</feature>
<evidence type="ECO:0000256" key="1">
    <source>
        <dbReference type="SAM" id="MobiDB-lite"/>
    </source>
</evidence>
<dbReference type="EMBL" id="ML978129">
    <property type="protein sequence ID" value="KAF2096711.1"/>
    <property type="molecule type" value="Genomic_DNA"/>
</dbReference>
<feature type="region of interest" description="Disordered" evidence="1">
    <location>
        <begin position="56"/>
        <end position="108"/>
    </location>
</feature>
<reference evidence="2" key="1">
    <citation type="journal article" date="2020" name="Stud. Mycol.">
        <title>101 Dothideomycetes genomes: a test case for predicting lifestyles and emergence of pathogens.</title>
        <authorList>
            <person name="Haridas S."/>
            <person name="Albert R."/>
            <person name="Binder M."/>
            <person name="Bloem J."/>
            <person name="Labutti K."/>
            <person name="Salamov A."/>
            <person name="Andreopoulos B."/>
            <person name="Baker S."/>
            <person name="Barry K."/>
            <person name="Bills G."/>
            <person name="Bluhm B."/>
            <person name="Cannon C."/>
            <person name="Castanera R."/>
            <person name="Culley D."/>
            <person name="Daum C."/>
            <person name="Ezra D."/>
            <person name="Gonzalez J."/>
            <person name="Henrissat B."/>
            <person name="Kuo A."/>
            <person name="Liang C."/>
            <person name="Lipzen A."/>
            <person name="Lutzoni F."/>
            <person name="Magnuson J."/>
            <person name="Mondo S."/>
            <person name="Nolan M."/>
            <person name="Ohm R."/>
            <person name="Pangilinan J."/>
            <person name="Park H.-J."/>
            <person name="Ramirez L."/>
            <person name="Alfaro M."/>
            <person name="Sun H."/>
            <person name="Tritt A."/>
            <person name="Yoshinaga Y."/>
            <person name="Zwiers L.-H."/>
            <person name="Turgeon B."/>
            <person name="Goodwin S."/>
            <person name="Spatafora J."/>
            <person name="Crous P."/>
            <person name="Grigoriev I."/>
        </authorList>
    </citation>
    <scope>NUCLEOTIDE SEQUENCE</scope>
    <source>
        <strain evidence="2">CBS 133067</strain>
    </source>
</reference>
<name>A0A9P4I7N1_9PEZI</name>
<keyword evidence="3" id="KW-1185">Reference proteome</keyword>
<feature type="compositionally biased region" description="Basic and acidic residues" evidence="1">
    <location>
        <begin position="27"/>
        <end position="40"/>
    </location>
</feature>
<dbReference type="Proteomes" id="UP000799772">
    <property type="component" value="Unassembled WGS sequence"/>
</dbReference>
<feature type="compositionally biased region" description="Polar residues" evidence="1">
    <location>
        <begin position="76"/>
        <end position="94"/>
    </location>
</feature>
<feature type="region of interest" description="Disordered" evidence="1">
    <location>
        <begin position="140"/>
        <end position="176"/>
    </location>
</feature>
<gene>
    <name evidence="2" type="ORF">NA57DRAFT_58608</name>
</gene>